<proteinExistence type="predicted"/>
<gene>
    <name evidence="1" type="ORF">MRB53_024962</name>
</gene>
<accession>A0ACC2LDX5</accession>
<comment type="caution">
    <text evidence="1">The sequence shown here is derived from an EMBL/GenBank/DDBJ whole genome shotgun (WGS) entry which is preliminary data.</text>
</comment>
<evidence type="ECO:0000313" key="2">
    <source>
        <dbReference type="Proteomes" id="UP001234297"/>
    </source>
</evidence>
<reference evidence="1 2" key="1">
    <citation type="journal article" date="2022" name="Hortic Res">
        <title>A haplotype resolved chromosomal level avocado genome allows analysis of novel avocado genes.</title>
        <authorList>
            <person name="Nath O."/>
            <person name="Fletcher S.J."/>
            <person name="Hayward A."/>
            <person name="Shaw L.M."/>
            <person name="Masouleh A.K."/>
            <person name="Furtado A."/>
            <person name="Henry R.J."/>
            <person name="Mitter N."/>
        </authorList>
    </citation>
    <scope>NUCLEOTIDE SEQUENCE [LARGE SCALE GENOMIC DNA]</scope>
    <source>
        <strain evidence="2">cv. Hass</strain>
    </source>
</reference>
<organism evidence="1 2">
    <name type="scientific">Persea americana</name>
    <name type="common">Avocado</name>
    <dbReference type="NCBI Taxonomy" id="3435"/>
    <lineage>
        <taxon>Eukaryota</taxon>
        <taxon>Viridiplantae</taxon>
        <taxon>Streptophyta</taxon>
        <taxon>Embryophyta</taxon>
        <taxon>Tracheophyta</taxon>
        <taxon>Spermatophyta</taxon>
        <taxon>Magnoliopsida</taxon>
        <taxon>Magnoliidae</taxon>
        <taxon>Laurales</taxon>
        <taxon>Lauraceae</taxon>
        <taxon>Persea</taxon>
    </lineage>
</organism>
<dbReference type="EMBL" id="CM056815">
    <property type="protein sequence ID" value="KAJ8631639.1"/>
    <property type="molecule type" value="Genomic_DNA"/>
</dbReference>
<dbReference type="Proteomes" id="UP001234297">
    <property type="component" value="Chromosome 7"/>
</dbReference>
<protein>
    <submittedName>
        <fullName evidence="1">Uncharacterized protein</fullName>
    </submittedName>
</protein>
<sequence length="208" mass="22789">MKGINLFCKTPASTAICNSTGQKSMVRHGIRDLDHQVPHVSDEQWIKRPSRSQPPSKPNCHYHQKSRKSPTTQPQLTTPPGSSRYVLNHSAIYDRDVLPSDFSSLPAFLPVDSRKGDESPAIKSSPPATPNEQVVVLKVSLHCKGCEGKVKKHISRMEGVRSFSIDFPKKKVTVIGDVTPLGVLASISKVKNAEFWPSPSSSFSASDC</sequence>
<name>A0ACC2LDX5_PERAE</name>
<keyword evidence="2" id="KW-1185">Reference proteome</keyword>
<evidence type="ECO:0000313" key="1">
    <source>
        <dbReference type="EMBL" id="KAJ8631639.1"/>
    </source>
</evidence>